<evidence type="ECO:0000313" key="4">
    <source>
        <dbReference type="Proteomes" id="UP000829504"/>
    </source>
</evidence>
<dbReference type="GeneID" id="64350111"/>
<dbReference type="Pfam" id="PF11943">
    <property type="entry name" value="DUF3460"/>
    <property type="match status" value="1"/>
</dbReference>
<dbReference type="PATRIC" id="fig|1056807.3.peg.2013"/>
<accession>A0A0C1E3P5</accession>
<dbReference type="Proteomes" id="UP000829504">
    <property type="component" value="Chromosome"/>
</dbReference>
<name>A0A0C1E3P5_9NEIS</name>
<protein>
    <submittedName>
        <fullName evidence="2">DUF3460 family protein</fullName>
    </submittedName>
</protein>
<evidence type="ECO:0000313" key="1">
    <source>
        <dbReference type="EMBL" id="KIC06469.1"/>
    </source>
</evidence>
<organism evidence="1 3">
    <name type="scientific">Morococcus cerebrosus</name>
    <dbReference type="NCBI Taxonomy" id="1056807"/>
    <lineage>
        <taxon>Bacteria</taxon>
        <taxon>Pseudomonadati</taxon>
        <taxon>Pseudomonadota</taxon>
        <taxon>Betaproteobacteria</taxon>
        <taxon>Neisseriales</taxon>
        <taxon>Neisseriaceae</taxon>
        <taxon>Morococcus</taxon>
    </lineage>
</organism>
<proteinExistence type="predicted"/>
<reference evidence="2 4" key="2">
    <citation type="submission" date="2022-03" db="EMBL/GenBank/DDBJ databases">
        <title>Genome sequencing of Morococcus cerebrosus.</title>
        <authorList>
            <person name="Baek M.-G."/>
            <person name="Yi H."/>
        </authorList>
    </citation>
    <scope>NUCLEOTIDE SEQUENCE [LARGE SCALE GENOMIC DNA]</scope>
    <source>
        <strain evidence="2 4">CIP 81.93</strain>
    </source>
</reference>
<dbReference type="InterPro" id="IPR021853">
    <property type="entry name" value="DUF3460"/>
</dbReference>
<dbReference type="RefSeq" id="WP_003743254.1">
    <property type="nucleotide sequence ID" value="NZ_CP094242.1"/>
</dbReference>
<dbReference type="AlphaFoldDB" id="A0A0C1E3P5"/>
<dbReference type="EMBL" id="JUFZ01000102">
    <property type="protein sequence ID" value="KIC06469.1"/>
    <property type="molecule type" value="Genomic_DNA"/>
</dbReference>
<keyword evidence="4" id="KW-1185">Reference proteome</keyword>
<evidence type="ECO:0000313" key="2">
    <source>
        <dbReference type="EMBL" id="UNV88271.1"/>
    </source>
</evidence>
<sequence length="61" mass="7418">MYHYKSEATQFLDKLIEDNPQLETQRLENRHLLWDVELNPQEQAEFEAAKVAKKPYTYYQD</sequence>
<reference evidence="1 3" key="1">
    <citation type="submission" date="2014-12" db="EMBL/GenBank/DDBJ databases">
        <title>Genome sequence of Morococcus cerebrosus.</title>
        <authorList>
            <person name="Shin S.-K."/>
            <person name="Yi H."/>
        </authorList>
    </citation>
    <scope>NUCLEOTIDE SEQUENCE [LARGE SCALE GENOMIC DNA]</scope>
    <source>
        <strain evidence="1 3">CIP 81.93</strain>
    </source>
</reference>
<dbReference type="EMBL" id="CP094242">
    <property type="protein sequence ID" value="UNV88271.1"/>
    <property type="molecule type" value="Genomic_DNA"/>
</dbReference>
<dbReference type="Proteomes" id="UP000031390">
    <property type="component" value="Unassembled WGS sequence"/>
</dbReference>
<evidence type="ECO:0000313" key="3">
    <source>
        <dbReference type="Proteomes" id="UP000031390"/>
    </source>
</evidence>
<gene>
    <name evidence="1" type="ORF">MCC93_20980</name>
    <name evidence="2" type="ORF">MON37_04940</name>
</gene>